<reference evidence="3 4" key="1">
    <citation type="submission" date="2019-02" db="EMBL/GenBank/DDBJ databases">
        <title>Genomic Encyclopedia of Type Strains, Phase IV (KMG-IV): sequencing the most valuable type-strain genomes for metagenomic binning, comparative biology and taxonomic classification.</title>
        <authorList>
            <person name="Goeker M."/>
        </authorList>
    </citation>
    <scope>NUCLEOTIDE SEQUENCE [LARGE SCALE GENOMIC DNA]</scope>
    <source>
        <strain evidence="3 4">DSM 45622</strain>
    </source>
</reference>
<keyword evidence="1" id="KW-1133">Transmembrane helix</keyword>
<dbReference type="EMBL" id="SGXD01000001">
    <property type="protein sequence ID" value="RZS91263.1"/>
    <property type="molecule type" value="Genomic_DNA"/>
</dbReference>
<comment type="caution">
    <text evidence="3">The sequence shown here is derived from an EMBL/GenBank/DDBJ whole genome shotgun (WGS) entry which is preliminary data.</text>
</comment>
<feature type="domain" description="DUF2231" evidence="2">
    <location>
        <begin position="8"/>
        <end position="152"/>
    </location>
</feature>
<evidence type="ECO:0000256" key="1">
    <source>
        <dbReference type="SAM" id="Phobius"/>
    </source>
</evidence>
<dbReference type="Pfam" id="PF09990">
    <property type="entry name" value="DUF2231"/>
    <property type="match status" value="1"/>
</dbReference>
<evidence type="ECO:0000313" key="4">
    <source>
        <dbReference type="Proteomes" id="UP000293638"/>
    </source>
</evidence>
<dbReference type="InterPro" id="IPR019251">
    <property type="entry name" value="DUF2231_TM"/>
</dbReference>
<proteinExistence type="predicted"/>
<dbReference type="OrthoDB" id="4864772at2"/>
<keyword evidence="1" id="KW-0812">Transmembrane</keyword>
<evidence type="ECO:0000313" key="3">
    <source>
        <dbReference type="EMBL" id="RZS91263.1"/>
    </source>
</evidence>
<organism evidence="3 4">
    <name type="scientific">Motilibacter rhizosphaerae</name>
    <dbReference type="NCBI Taxonomy" id="598652"/>
    <lineage>
        <taxon>Bacteria</taxon>
        <taxon>Bacillati</taxon>
        <taxon>Actinomycetota</taxon>
        <taxon>Actinomycetes</taxon>
        <taxon>Motilibacterales</taxon>
        <taxon>Motilibacteraceae</taxon>
        <taxon>Motilibacter</taxon>
    </lineage>
</organism>
<feature type="transmembrane region" description="Helical" evidence="1">
    <location>
        <begin position="93"/>
        <end position="110"/>
    </location>
</feature>
<sequence>MGPTRIGGLPAHPLLVHAVVTLVPLACVLVVVAALWPAARHRLGPVPPVLAVLGLIAVPPTTHAGEALEESLAKATGTHDPAIERHAHLGDQLLPWMVALVVVAVVAWAVQRRERVPAALRVVVPVVAVVVAVATAWMTYRIGDTGARAVWNGVGSS</sequence>
<accession>A0A4Q7NVI1</accession>
<keyword evidence="1" id="KW-0472">Membrane</keyword>
<evidence type="ECO:0000259" key="2">
    <source>
        <dbReference type="Pfam" id="PF09990"/>
    </source>
</evidence>
<name>A0A4Q7NVI1_9ACTN</name>
<feature type="transmembrane region" description="Helical" evidence="1">
    <location>
        <begin position="14"/>
        <end position="36"/>
    </location>
</feature>
<dbReference type="AlphaFoldDB" id="A0A4Q7NVI1"/>
<gene>
    <name evidence="3" type="ORF">EV189_0500</name>
</gene>
<keyword evidence="4" id="KW-1185">Reference proteome</keyword>
<protein>
    <recommendedName>
        <fullName evidence="2">DUF2231 domain-containing protein</fullName>
    </recommendedName>
</protein>
<dbReference type="Proteomes" id="UP000293638">
    <property type="component" value="Unassembled WGS sequence"/>
</dbReference>
<dbReference type="RefSeq" id="WP_130491353.1">
    <property type="nucleotide sequence ID" value="NZ_SGXD01000001.1"/>
</dbReference>
<feature type="transmembrane region" description="Helical" evidence="1">
    <location>
        <begin position="122"/>
        <end position="140"/>
    </location>
</feature>